<evidence type="ECO:0000313" key="5">
    <source>
        <dbReference type="EMBL" id="BDC91646.1"/>
    </source>
</evidence>
<dbReference type="Proteomes" id="UP001431186">
    <property type="component" value="Chromosome"/>
</dbReference>
<name>A0AAU9CKM6_9ACTN</name>
<evidence type="ECO:0000256" key="1">
    <source>
        <dbReference type="ARBA" id="ARBA00022630"/>
    </source>
</evidence>
<evidence type="ECO:0000256" key="3">
    <source>
        <dbReference type="ARBA" id="ARBA00023002"/>
    </source>
</evidence>
<dbReference type="CDD" id="cd02062">
    <property type="entry name" value="Nitro_FMN_reductase"/>
    <property type="match status" value="1"/>
</dbReference>
<dbReference type="InterPro" id="IPR000415">
    <property type="entry name" value="Nitroreductase-like"/>
</dbReference>
<dbReference type="Gene3D" id="2.20.180.10">
    <property type="entry name" value="putative fmn-dependent nitroreductase like domains"/>
    <property type="match status" value="1"/>
</dbReference>
<protein>
    <submittedName>
        <fullName evidence="5">Nitroreductase</fullName>
    </submittedName>
</protein>
<feature type="domain" description="Nitroreductase" evidence="4">
    <location>
        <begin position="26"/>
        <end position="164"/>
    </location>
</feature>
<evidence type="ECO:0000256" key="2">
    <source>
        <dbReference type="ARBA" id="ARBA00022643"/>
    </source>
</evidence>
<reference evidence="5" key="1">
    <citation type="submission" date="2021-11" db="EMBL/GenBank/DDBJ databases">
        <title>Complete genome sequence of Atopobiaceae bacterium TOC12.</title>
        <authorList>
            <person name="Morinaga K."/>
            <person name="Kusada H."/>
            <person name="Tamaki H."/>
        </authorList>
    </citation>
    <scope>NUCLEOTIDE SEQUENCE</scope>
    <source>
        <strain evidence="5">TOC12</strain>
    </source>
</reference>
<keyword evidence="6" id="KW-1185">Reference proteome</keyword>
<dbReference type="Pfam" id="PF00881">
    <property type="entry name" value="Nitroreductase"/>
    <property type="match status" value="1"/>
</dbReference>
<dbReference type="RefSeq" id="WP_265591599.1">
    <property type="nucleotide sequence ID" value="NZ_AP025285.1"/>
</dbReference>
<keyword evidence="2" id="KW-0288">FMN</keyword>
<proteinExistence type="predicted"/>
<accession>A0AAU9CKM6</accession>
<evidence type="ECO:0000313" key="6">
    <source>
        <dbReference type="Proteomes" id="UP001431186"/>
    </source>
</evidence>
<dbReference type="PANTHER" id="PTHR23026">
    <property type="entry name" value="NADPH NITROREDUCTASE"/>
    <property type="match status" value="1"/>
</dbReference>
<evidence type="ECO:0000259" key="4">
    <source>
        <dbReference type="Pfam" id="PF00881"/>
    </source>
</evidence>
<dbReference type="KEGG" id="lcal:ATTO_15180"/>
<gene>
    <name evidence="5" type="ORF">ATTO_15180</name>
</gene>
<dbReference type="InterPro" id="IPR050627">
    <property type="entry name" value="Nitroreductase/BluB"/>
</dbReference>
<dbReference type="InterPro" id="IPR023312">
    <property type="entry name" value="Put_nitroreductase_C_bac"/>
</dbReference>
<organism evidence="5 6">
    <name type="scientific">Leptogranulimonas caecicola</name>
    <dbReference type="NCBI Taxonomy" id="2894156"/>
    <lineage>
        <taxon>Bacteria</taxon>
        <taxon>Bacillati</taxon>
        <taxon>Actinomycetota</taxon>
        <taxon>Coriobacteriia</taxon>
        <taxon>Coriobacteriales</taxon>
        <taxon>Kribbibacteriaceae</taxon>
        <taxon>Leptogranulimonas</taxon>
    </lineage>
</organism>
<sequence length="204" mass="22432">MDMEKTIERTELDYGLDDIAATVRGCRSYRRFDDGDPIPRELMLALVDLARQTASAGNLQPLRYRLVSDASVRDGVFKRLGWAGYLATWDGPELAERPTGYVVVCAADKVTPLTWVDAGIASQTILLAATEAGFGGCILRNFKPDLAEFLSLEGVEPLLVIALGTPVEKCVLEPLDSSPDGIKYWRDDQGVHHVPKRSLEEVLV</sequence>
<dbReference type="AlphaFoldDB" id="A0AAU9CKM6"/>
<dbReference type="GO" id="GO:0016491">
    <property type="term" value="F:oxidoreductase activity"/>
    <property type="evidence" value="ECO:0007669"/>
    <property type="project" value="UniProtKB-KW"/>
</dbReference>
<dbReference type="Gene3D" id="3.40.109.10">
    <property type="entry name" value="NADH Oxidase"/>
    <property type="match status" value="1"/>
</dbReference>
<dbReference type="SUPFAM" id="SSF55469">
    <property type="entry name" value="FMN-dependent nitroreductase-like"/>
    <property type="match status" value="1"/>
</dbReference>
<dbReference type="PANTHER" id="PTHR23026:SF90">
    <property type="entry name" value="IODOTYROSINE DEIODINASE 1"/>
    <property type="match status" value="1"/>
</dbReference>
<keyword evidence="1" id="KW-0285">Flavoprotein</keyword>
<dbReference type="EMBL" id="AP025285">
    <property type="protein sequence ID" value="BDC91646.1"/>
    <property type="molecule type" value="Genomic_DNA"/>
</dbReference>
<dbReference type="InterPro" id="IPR029479">
    <property type="entry name" value="Nitroreductase"/>
</dbReference>
<keyword evidence="3" id="KW-0560">Oxidoreductase</keyword>